<sequence length="149" mass="17585">MADIHHQITEVYGTERMSDSKVRKWVRKFKDGRTSLGRPSVITDDLMQAIETKNRENRRFTMTTLSLEFPEGSRLVVYKIVTEDLNFKKLCSRWVPRLLTAKHKEKKFVISLEFLIRYDEEGDESKLNTRRQSAKLWQHCSGTGVVFCW</sequence>
<dbReference type="InterPro" id="IPR041426">
    <property type="entry name" value="Mos1_HTH"/>
</dbReference>
<dbReference type="EMBL" id="BMAU01021265">
    <property type="protein sequence ID" value="GFY06961.1"/>
    <property type="molecule type" value="Genomic_DNA"/>
</dbReference>
<accession>A0A8X6S761</accession>
<dbReference type="PANTHER" id="PTHR46060">
    <property type="entry name" value="MARINER MOS1 TRANSPOSASE-LIKE PROTEIN"/>
    <property type="match status" value="1"/>
</dbReference>
<dbReference type="Proteomes" id="UP000887159">
    <property type="component" value="Unassembled WGS sequence"/>
</dbReference>
<protein>
    <recommendedName>
        <fullName evidence="1">Mos1 transposase HTH domain-containing protein</fullName>
    </recommendedName>
</protein>
<reference evidence="2" key="1">
    <citation type="submission" date="2020-08" db="EMBL/GenBank/DDBJ databases">
        <title>Multicomponent nature underlies the extraordinary mechanical properties of spider dragline silk.</title>
        <authorList>
            <person name="Kono N."/>
            <person name="Nakamura H."/>
            <person name="Mori M."/>
            <person name="Yoshida Y."/>
            <person name="Ohtoshi R."/>
            <person name="Malay A.D."/>
            <person name="Moran D.A.P."/>
            <person name="Tomita M."/>
            <person name="Numata K."/>
            <person name="Arakawa K."/>
        </authorList>
    </citation>
    <scope>NUCLEOTIDE SEQUENCE</scope>
</reference>
<dbReference type="PANTHER" id="PTHR46060:SF1">
    <property type="entry name" value="MARINER MOS1 TRANSPOSASE-LIKE PROTEIN"/>
    <property type="match status" value="1"/>
</dbReference>
<dbReference type="AlphaFoldDB" id="A0A8X6S761"/>
<proteinExistence type="predicted"/>
<dbReference type="InterPro" id="IPR052709">
    <property type="entry name" value="Transposase-MT_Hybrid"/>
</dbReference>
<evidence type="ECO:0000313" key="2">
    <source>
        <dbReference type="EMBL" id="GFY06961.1"/>
    </source>
</evidence>
<evidence type="ECO:0000259" key="1">
    <source>
        <dbReference type="Pfam" id="PF17906"/>
    </source>
</evidence>
<comment type="caution">
    <text evidence="2">The sequence shown here is derived from an EMBL/GenBank/DDBJ whole genome shotgun (WGS) entry which is preliminary data.</text>
</comment>
<organism evidence="2 3">
    <name type="scientific">Trichonephila clavipes</name>
    <name type="common">Golden silk orbweaver</name>
    <name type="synonym">Nephila clavipes</name>
    <dbReference type="NCBI Taxonomy" id="2585209"/>
    <lineage>
        <taxon>Eukaryota</taxon>
        <taxon>Metazoa</taxon>
        <taxon>Ecdysozoa</taxon>
        <taxon>Arthropoda</taxon>
        <taxon>Chelicerata</taxon>
        <taxon>Arachnida</taxon>
        <taxon>Araneae</taxon>
        <taxon>Araneomorphae</taxon>
        <taxon>Entelegynae</taxon>
        <taxon>Araneoidea</taxon>
        <taxon>Nephilidae</taxon>
        <taxon>Trichonephila</taxon>
    </lineage>
</organism>
<dbReference type="Pfam" id="PF17906">
    <property type="entry name" value="HTH_48"/>
    <property type="match status" value="1"/>
</dbReference>
<evidence type="ECO:0000313" key="3">
    <source>
        <dbReference type="Proteomes" id="UP000887159"/>
    </source>
</evidence>
<gene>
    <name evidence="2" type="primary">g.5320</name>
    <name evidence="2" type="ORF">TNCV_4090631</name>
</gene>
<keyword evidence="3" id="KW-1185">Reference proteome</keyword>
<name>A0A8X6S761_TRICX</name>
<feature type="domain" description="Mos1 transposase HTH" evidence="1">
    <location>
        <begin position="2"/>
        <end position="32"/>
    </location>
</feature>